<name>A0A453T647_AEGTS</name>
<evidence type="ECO:0000313" key="2">
    <source>
        <dbReference type="EnsemblPlants" id="AET7Gv21258800.10"/>
    </source>
</evidence>
<evidence type="ECO:0000256" key="1">
    <source>
        <dbReference type="SAM" id="MobiDB-lite"/>
    </source>
</evidence>
<reference evidence="2" key="5">
    <citation type="journal article" date="2021" name="G3 (Bethesda)">
        <title>Aegilops tauschii genome assembly Aet v5.0 features greater sequence contiguity and improved annotation.</title>
        <authorList>
            <person name="Wang L."/>
            <person name="Zhu T."/>
            <person name="Rodriguez J.C."/>
            <person name="Deal K.R."/>
            <person name="Dubcovsky J."/>
            <person name="McGuire P.E."/>
            <person name="Lux T."/>
            <person name="Spannagl M."/>
            <person name="Mayer K.F.X."/>
            <person name="Baldrich P."/>
            <person name="Meyers B.C."/>
            <person name="Huo N."/>
            <person name="Gu Y.Q."/>
            <person name="Zhou H."/>
            <person name="Devos K.M."/>
            <person name="Bennetzen J.L."/>
            <person name="Unver T."/>
            <person name="Budak H."/>
            <person name="Gulick P.J."/>
            <person name="Galiba G."/>
            <person name="Kalapos B."/>
            <person name="Nelson D.R."/>
            <person name="Li P."/>
            <person name="You F.M."/>
            <person name="Luo M.C."/>
            <person name="Dvorak J."/>
        </authorList>
    </citation>
    <scope>NUCLEOTIDE SEQUENCE [LARGE SCALE GENOMIC DNA]</scope>
    <source>
        <strain evidence="2">cv. AL8/78</strain>
    </source>
</reference>
<dbReference type="AlphaFoldDB" id="A0A453T647"/>
<feature type="compositionally biased region" description="Pro residues" evidence="1">
    <location>
        <begin position="64"/>
        <end position="74"/>
    </location>
</feature>
<feature type="region of interest" description="Disordered" evidence="1">
    <location>
        <begin position="1"/>
        <end position="98"/>
    </location>
</feature>
<dbReference type="Proteomes" id="UP000015105">
    <property type="component" value="Chromosome 7D"/>
</dbReference>
<feature type="compositionally biased region" description="Basic residues" evidence="1">
    <location>
        <begin position="16"/>
        <end position="28"/>
    </location>
</feature>
<keyword evidence="3" id="KW-1185">Reference proteome</keyword>
<protein>
    <submittedName>
        <fullName evidence="2">Uncharacterized protein</fullName>
    </submittedName>
</protein>
<sequence>IPCPVAAHLALDPRSGRHRRRPRARSKVRTPSPPASRSIQSPDAIAAGLALDPVVKPSSRRSHPPPPSSTPHPPILALCPLSPRSSRGPRTPQSDGRPRVLLTSSRLVLANLHPCYLRGSIVVLPLLPDLLLSGLHCRPPAAAGHADARDPSPGSLRCYRTCCRGSMSFELCPSRIQPSPCLEILGKFDINGASWTKRGCLSLDESTTKLGDVIWRSV</sequence>
<reference evidence="3" key="2">
    <citation type="journal article" date="2017" name="Nat. Plants">
        <title>The Aegilops tauschii genome reveals multiple impacts of transposons.</title>
        <authorList>
            <person name="Zhao G."/>
            <person name="Zou C."/>
            <person name="Li K."/>
            <person name="Wang K."/>
            <person name="Li T."/>
            <person name="Gao L."/>
            <person name="Zhang X."/>
            <person name="Wang H."/>
            <person name="Yang Z."/>
            <person name="Liu X."/>
            <person name="Jiang W."/>
            <person name="Mao L."/>
            <person name="Kong X."/>
            <person name="Jiao Y."/>
            <person name="Jia J."/>
        </authorList>
    </citation>
    <scope>NUCLEOTIDE SEQUENCE [LARGE SCALE GENOMIC DNA]</scope>
    <source>
        <strain evidence="3">cv. AL8/78</strain>
    </source>
</reference>
<reference evidence="2" key="3">
    <citation type="journal article" date="2017" name="Nature">
        <title>Genome sequence of the progenitor of the wheat D genome Aegilops tauschii.</title>
        <authorList>
            <person name="Luo M.C."/>
            <person name="Gu Y.Q."/>
            <person name="Puiu D."/>
            <person name="Wang H."/>
            <person name="Twardziok S.O."/>
            <person name="Deal K.R."/>
            <person name="Huo N."/>
            <person name="Zhu T."/>
            <person name="Wang L."/>
            <person name="Wang Y."/>
            <person name="McGuire P.E."/>
            <person name="Liu S."/>
            <person name="Long H."/>
            <person name="Ramasamy R.K."/>
            <person name="Rodriguez J.C."/>
            <person name="Van S.L."/>
            <person name="Yuan L."/>
            <person name="Wang Z."/>
            <person name="Xia Z."/>
            <person name="Xiao L."/>
            <person name="Anderson O.D."/>
            <person name="Ouyang S."/>
            <person name="Liang Y."/>
            <person name="Zimin A.V."/>
            <person name="Pertea G."/>
            <person name="Qi P."/>
            <person name="Bennetzen J.L."/>
            <person name="Dai X."/>
            <person name="Dawson M.W."/>
            <person name="Muller H.G."/>
            <person name="Kugler K."/>
            <person name="Rivarola-Duarte L."/>
            <person name="Spannagl M."/>
            <person name="Mayer K.F.X."/>
            <person name="Lu F.H."/>
            <person name="Bevan M.W."/>
            <person name="Leroy P."/>
            <person name="Li P."/>
            <person name="You F.M."/>
            <person name="Sun Q."/>
            <person name="Liu Z."/>
            <person name="Lyons E."/>
            <person name="Wicker T."/>
            <person name="Salzberg S.L."/>
            <person name="Devos K.M."/>
            <person name="Dvorak J."/>
        </authorList>
    </citation>
    <scope>NUCLEOTIDE SEQUENCE [LARGE SCALE GENOMIC DNA]</scope>
    <source>
        <strain evidence="2">cv. AL8/78</strain>
    </source>
</reference>
<organism evidence="2 3">
    <name type="scientific">Aegilops tauschii subsp. strangulata</name>
    <name type="common">Goatgrass</name>
    <dbReference type="NCBI Taxonomy" id="200361"/>
    <lineage>
        <taxon>Eukaryota</taxon>
        <taxon>Viridiplantae</taxon>
        <taxon>Streptophyta</taxon>
        <taxon>Embryophyta</taxon>
        <taxon>Tracheophyta</taxon>
        <taxon>Spermatophyta</taxon>
        <taxon>Magnoliopsida</taxon>
        <taxon>Liliopsida</taxon>
        <taxon>Poales</taxon>
        <taxon>Poaceae</taxon>
        <taxon>BOP clade</taxon>
        <taxon>Pooideae</taxon>
        <taxon>Triticodae</taxon>
        <taxon>Triticeae</taxon>
        <taxon>Triticinae</taxon>
        <taxon>Aegilops</taxon>
    </lineage>
</organism>
<evidence type="ECO:0000313" key="3">
    <source>
        <dbReference type="Proteomes" id="UP000015105"/>
    </source>
</evidence>
<reference evidence="3" key="1">
    <citation type="journal article" date="2014" name="Science">
        <title>Ancient hybridizations among the ancestral genomes of bread wheat.</title>
        <authorList>
            <consortium name="International Wheat Genome Sequencing Consortium,"/>
            <person name="Marcussen T."/>
            <person name="Sandve S.R."/>
            <person name="Heier L."/>
            <person name="Spannagl M."/>
            <person name="Pfeifer M."/>
            <person name="Jakobsen K.S."/>
            <person name="Wulff B.B."/>
            <person name="Steuernagel B."/>
            <person name="Mayer K.F."/>
            <person name="Olsen O.A."/>
        </authorList>
    </citation>
    <scope>NUCLEOTIDE SEQUENCE [LARGE SCALE GENOMIC DNA]</scope>
    <source>
        <strain evidence="3">cv. AL8/78</strain>
    </source>
</reference>
<proteinExistence type="predicted"/>
<dbReference type="EnsemblPlants" id="AET7Gv21258800.10">
    <property type="protein sequence ID" value="AET7Gv21258800.10"/>
    <property type="gene ID" value="AET7Gv21258800"/>
</dbReference>
<accession>A0A453T647</accession>
<reference evidence="2" key="4">
    <citation type="submission" date="2019-03" db="UniProtKB">
        <authorList>
            <consortium name="EnsemblPlants"/>
        </authorList>
    </citation>
    <scope>IDENTIFICATION</scope>
</reference>
<dbReference type="Gramene" id="AET7Gv21258800.10">
    <property type="protein sequence ID" value="AET7Gv21258800.10"/>
    <property type="gene ID" value="AET7Gv21258800"/>
</dbReference>